<dbReference type="SUPFAM" id="SSF53335">
    <property type="entry name" value="S-adenosyl-L-methionine-dependent methyltransferases"/>
    <property type="match status" value="1"/>
</dbReference>
<dbReference type="Pfam" id="PF13649">
    <property type="entry name" value="Methyltransf_25"/>
    <property type="match status" value="1"/>
</dbReference>
<name>A0ABW6BMD7_9SPHI</name>
<dbReference type="RefSeq" id="WP_320183374.1">
    <property type="nucleotide sequence ID" value="NZ_CP138332.1"/>
</dbReference>
<proteinExistence type="predicted"/>
<comment type="caution">
    <text evidence="4">The sequence shown here is derived from an EMBL/GenBank/DDBJ whole genome shotgun (WGS) entry which is preliminary data.</text>
</comment>
<organism evidence="4 5">
    <name type="scientific">Sphingobacterium bambusae</name>
    <dbReference type="NCBI Taxonomy" id="662858"/>
    <lineage>
        <taxon>Bacteria</taxon>
        <taxon>Pseudomonadati</taxon>
        <taxon>Bacteroidota</taxon>
        <taxon>Sphingobacteriia</taxon>
        <taxon>Sphingobacteriales</taxon>
        <taxon>Sphingobacteriaceae</taxon>
        <taxon>Sphingobacterium</taxon>
    </lineage>
</organism>
<dbReference type="InterPro" id="IPR041698">
    <property type="entry name" value="Methyltransf_25"/>
</dbReference>
<dbReference type="InterPro" id="IPR029063">
    <property type="entry name" value="SAM-dependent_MTases_sf"/>
</dbReference>
<dbReference type="Gene3D" id="3.40.50.150">
    <property type="entry name" value="Vaccinia Virus protein VP39"/>
    <property type="match status" value="1"/>
</dbReference>
<reference evidence="5" key="1">
    <citation type="journal article" date="2019" name="Int. J. Syst. Evol. Microbiol.">
        <title>The Global Catalogue of Microorganisms (GCM) 10K type strain sequencing project: providing services to taxonomists for standard genome sequencing and annotation.</title>
        <authorList>
            <consortium name="The Broad Institute Genomics Platform"/>
            <consortium name="The Broad Institute Genome Sequencing Center for Infectious Disease"/>
            <person name="Wu L."/>
            <person name="Ma J."/>
        </authorList>
    </citation>
    <scope>NUCLEOTIDE SEQUENCE [LARGE SCALE GENOMIC DNA]</scope>
    <source>
        <strain evidence="5">KCTC 22814</strain>
    </source>
</reference>
<keyword evidence="1 4" id="KW-0489">Methyltransferase</keyword>
<dbReference type="PANTHER" id="PTHR43861:SF1">
    <property type="entry name" value="TRANS-ACONITATE 2-METHYLTRANSFERASE"/>
    <property type="match status" value="1"/>
</dbReference>
<keyword evidence="5" id="KW-1185">Reference proteome</keyword>
<dbReference type="Proteomes" id="UP001597525">
    <property type="component" value="Unassembled WGS sequence"/>
</dbReference>
<dbReference type="GO" id="GO:0032259">
    <property type="term" value="P:methylation"/>
    <property type="evidence" value="ECO:0007669"/>
    <property type="project" value="UniProtKB-KW"/>
</dbReference>
<evidence type="ECO:0000313" key="4">
    <source>
        <dbReference type="EMBL" id="MFD2969888.1"/>
    </source>
</evidence>
<evidence type="ECO:0000256" key="1">
    <source>
        <dbReference type="ARBA" id="ARBA00022603"/>
    </source>
</evidence>
<dbReference type="EMBL" id="JBHUPB010000015">
    <property type="protein sequence ID" value="MFD2969888.1"/>
    <property type="molecule type" value="Genomic_DNA"/>
</dbReference>
<dbReference type="PANTHER" id="PTHR43861">
    <property type="entry name" value="TRANS-ACONITATE 2-METHYLTRANSFERASE-RELATED"/>
    <property type="match status" value="1"/>
</dbReference>
<evidence type="ECO:0000313" key="5">
    <source>
        <dbReference type="Proteomes" id="UP001597525"/>
    </source>
</evidence>
<protein>
    <submittedName>
        <fullName evidence="4">Class I SAM-dependent methyltransferase</fullName>
    </submittedName>
</protein>
<accession>A0ABW6BMD7</accession>
<feature type="domain" description="Methyltransferase" evidence="3">
    <location>
        <begin position="55"/>
        <end position="152"/>
    </location>
</feature>
<keyword evidence="2" id="KW-0808">Transferase</keyword>
<dbReference type="CDD" id="cd02440">
    <property type="entry name" value="AdoMet_MTases"/>
    <property type="match status" value="1"/>
</dbReference>
<evidence type="ECO:0000256" key="2">
    <source>
        <dbReference type="ARBA" id="ARBA00022679"/>
    </source>
</evidence>
<sequence length="236" mass="27297">MMKSTIKEIEERFDQDVERFSNLETGQQTTLDALFNMELITSAIARRYPALQSLLDIGCGAGNYPVKLLQKVKDVDVTLVDLSRPMLDRARMRVEALTSGQVHTVKGDFRTASLEHEGYEVIVATAVLHHLRDDQDWESSFQKLYSLLKVGGSLWIFDLVYQQEAQLQELIYKDYYGNYLRGLKDEAYRDHVFAYIDKEDTPRDLMYQLDLLKRVGFQQVDILHKNLCFASFVAIK</sequence>
<dbReference type="GO" id="GO:0008168">
    <property type="term" value="F:methyltransferase activity"/>
    <property type="evidence" value="ECO:0007669"/>
    <property type="project" value="UniProtKB-KW"/>
</dbReference>
<evidence type="ECO:0000259" key="3">
    <source>
        <dbReference type="Pfam" id="PF13649"/>
    </source>
</evidence>
<gene>
    <name evidence="4" type="ORF">ACFS7Y_21040</name>
</gene>